<proteinExistence type="predicted"/>
<dbReference type="SUPFAM" id="SSF54236">
    <property type="entry name" value="Ubiquitin-like"/>
    <property type="match status" value="1"/>
</dbReference>
<accession>A0A7S1PKR8</accession>
<dbReference type="AlphaFoldDB" id="A0A7S1PKR8"/>
<dbReference type="PANTHER" id="PTHR41749:SF1">
    <property type="entry name" value="UBIQUITIN-LIKE DOMAIN-CONTAINING PROTEIN"/>
    <property type="match status" value="1"/>
</dbReference>
<evidence type="ECO:0008006" key="3">
    <source>
        <dbReference type="Google" id="ProtNLM"/>
    </source>
</evidence>
<feature type="compositionally biased region" description="Basic and acidic residues" evidence="1">
    <location>
        <begin position="47"/>
        <end position="57"/>
    </location>
</feature>
<feature type="compositionally biased region" description="Low complexity" evidence="1">
    <location>
        <begin position="35"/>
        <end position="46"/>
    </location>
</feature>
<sequence>MADANPQPPAAEAPANEAARDDEDDYFDDSEDEWANPPAADAGAAPREPRVQRGTDEVHDEDDDERELAGERVPITFKLPSGEVVQRPYRMGHTIALLKVHLDEMNGLAYDKTVLKLNGDVCIDPLSLNDLPFKADEENVVTVELME</sequence>
<evidence type="ECO:0000256" key="1">
    <source>
        <dbReference type="SAM" id="MobiDB-lite"/>
    </source>
</evidence>
<reference evidence="2" key="1">
    <citation type="submission" date="2021-01" db="EMBL/GenBank/DDBJ databases">
        <authorList>
            <person name="Corre E."/>
            <person name="Pelletier E."/>
            <person name="Niang G."/>
            <person name="Scheremetjew M."/>
            <person name="Finn R."/>
            <person name="Kale V."/>
            <person name="Holt S."/>
            <person name="Cochrane G."/>
            <person name="Meng A."/>
            <person name="Brown T."/>
            <person name="Cohen L."/>
        </authorList>
    </citation>
    <scope>NUCLEOTIDE SEQUENCE</scope>
    <source>
        <strain evidence="2">CCAP 1951/1</strain>
    </source>
</reference>
<feature type="region of interest" description="Disordered" evidence="1">
    <location>
        <begin position="1"/>
        <end position="73"/>
    </location>
</feature>
<name>A0A7S1PKR8_NEODS</name>
<evidence type="ECO:0000313" key="2">
    <source>
        <dbReference type="EMBL" id="CAD9088074.1"/>
    </source>
</evidence>
<feature type="compositionally biased region" description="Pro residues" evidence="1">
    <location>
        <begin position="1"/>
        <end position="11"/>
    </location>
</feature>
<organism evidence="2">
    <name type="scientific">Neobodo designis</name>
    <name type="common">Flagellated protozoan</name>
    <name type="synonym">Bodo designis</name>
    <dbReference type="NCBI Taxonomy" id="312471"/>
    <lineage>
        <taxon>Eukaryota</taxon>
        <taxon>Discoba</taxon>
        <taxon>Euglenozoa</taxon>
        <taxon>Kinetoplastea</taxon>
        <taxon>Metakinetoplastina</taxon>
        <taxon>Neobodonida</taxon>
        <taxon>Neobodo</taxon>
    </lineage>
</organism>
<gene>
    <name evidence="2" type="ORF">NDES1114_LOCUS249</name>
</gene>
<dbReference type="EMBL" id="HBGF01000341">
    <property type="protein sequence ID" value="CAD9088074.1"/>
    <property type="molecule type" value="Transcribed_RNA"/>
</dbReference>
<feature type="compositionally biased region" description="Acidic residues" evidence="1">
    <location>
        <begin position="20"/>
        <end position="34"/>
    </location>
</feature>
<protein>
    <recommendedName>
        <fullName evidence="3">Ubiquitin-like domain-containing protein</fullName>
    </recommendedName>
</protein>
<dbReference type="InterPro" id="IPR029071">
    <property type="entry name" value="Ubiquitin-like_domsf"/>
</dbReference>
<dbReference type="PANTHER" id="PTHR41749">
    <property type="entry name" value="UBIQUITIN-LIKE DOMAIN-CONTAINING PROTEIN"/>
    <property type="match status" value="1"/>
</dbReference>